<dbReference type="KEGG" id="saes:HBH39_19340"/>
<organism evidence="2 3">
    <name type="scientific">Shewanella aestuarii</name>
    <dbReference type="NCBI Taxonomy" id="1028752"/>
    <lineage>
        <taxon>Bacteria</taxon>
        <taxon>Pseudomonadati</taxon>
        <taxon>Pseudomonadota</taxon>
        <taxon>Gammaproteobacteria</taxon>
        <taxon>Alteromonadales</taxon>
        <taxon>Shewanellaceae</taxon>
        <taxon>Shewanella</taxon>
    </lineage>
</organism>
<dbReference type="Proteomes" id="UP000502608">
    <property type="component" value="Plasmid pPN3F2_2"/>
</dbReference>
<feature type="chain" id="PRO_5026161079" description="Lipoprotein" evidence="1">
    <location>
        <begin position="21"/>
        <end position="177"/>
    </location>
</feature>
<dbReference type="EMBL" id="CP050315">
    <property type="protein sequence ID" value="QIR16632.1"/>
    <property type="molecule type" value="Genomic_DNA"/>
</dbReference>
<dbReference type="RefSeq" id="WP_167680460.1">
    <property type="nucleotide sequence ID" value="NZ_CP050315.1"/>
</dbReference>
<accession>A0A6G9QQ89</accession>
<keyword evidence="3" id="KW-1185">Reference proteome</keyword>
<gene>
    <name evidence="2" type="ORF">HBH39_19340</name>
</gene>
<name>A0A6G9QQ89_9GAMM</name>
<evidence type="ECO:0008006" key="4">
    <source>
        <dbReference type="Google" id="ProtNLM"/>
    </source>
</evidence>
<dbReference type="AlphaFoldDB" id="A0A6G9QQ89"/>
<keyword evidence="2" id="KW-0614">Plasmid</keyword>
<evidence type="ECO:0000256" key="1">
    <source>
        <dbReference type="SAM" id="SignalP"/>
    </source>
</evidence>
<proteinExistence type="predicted"/>
<reference evidence="2 3" key="1">
    <citation type="submission" date="2020-03" db="EMBL/GenBank/DDBJ databases">
        <title>Complete genome sequence of Shewanella sp.</title>
        <authorList>
            <person name="Kim Y.-S."/>
            <person name="Kim S.-J."/>
            <person name="Jung H.-K."/>
            <person name="Kim K.-H."/>
        </authorList>
    </citation>
    <scope>NUCLEOTIDE SEQUENCE [LARGE SCALE GENOMIC DNA]</scope>
    <source>
        <strain evidence="2 3">PN3F2</strain>
        <plasmid evidence="2 3">pPN3F2_2</plasmid>
    </source>
</reference>
<dbReference type="PROSITE" id="PS51257">
    <property type="entry name" value="PROKAR_LIPOPROTEIN"/>
    <property type="match status" value="1"/>
</dbReference>
<evidence type="ECO:0000313" key="2">
    <source>
        <dbReference type="EMBL" id="QIR16632.1"/>
    </source>
</evidence>
<keyword evidence="1" id="KW-0732">Signal</keyword>
<geneLocation type="plasmid" evidence="2 3">
    <name>pPN3F2_2</name>
</geneLocation>
<evidence type="ECO:0000313" key="3">
    <source>
        <dbReference type="Proteomes" id="UP000502608"/>
    </source>
</evidence>
<feature type="signal peptide" evidence="1">
    <location>
        <begin position="1"/>
        <end position="20"/>
    </location>
</feature>
<protein>
    <recommendedName>
        <fullName evidence="4">Lipoprotein</fullName>
    </recommendedName>
</protein>
<sequence length="177" mass="20093">MKKVFVLSLLLIGGCSSMIGYNFTAGSKESVAKKIVYNYDEFEREGWLETEMYRGSSAQPGTNYKYRAYYTKNSELSFIQIYAKTFNSDWCFINRISEFNGNVYNFHEISRDVSSSGSVSVVESFALDVTKSQLEQLAQNNTKFKAIGQKCDSTFEIDKNVSSAFLDAVNADNKNRR</sequence>